<feature type="signal peptide" evidence="1">
    <location>
        <begin position="1"/>
        <end position="22"/>
    </location>
</feature>
<organism evidence="2 3">
    <name type="scientific">Peiella sedimenti</name>
    <dbReference type="NCBI Taxonomy" id="3061083"/>
    <lineage>
        <taxon>Bacteria</taxon>
        <taxon>Pseudomonadati</taxon>
        <taxon>Pseudomonadota</taxon>
        <taxon>Alphaproteobacteria</taxon>
        <taxon>Caulobacterales</taxon>
        <taxon>Caulobacteraceae</taxon>
        <taxon>Peiella</taxon>
    </lineage>
</organism>
<dbReference type="RefSeq" id="WP_302110667.1">
    <property type="nucleotide sequence ID" value="NZ_JAUKTR010000006.1"/>
</dbReference>
<proteinExistence type="predicted"/>
<evidence type="ECO:0000256" key="1">
    <source>
        <dbReference type="SAM" id="SignalP"/>
    </source>
</evidence>
<dbReference type="Proteomes" id="UP001169063">
    <property type="component" value="Unassembled WGS sequence"/>
</dbReference>
<reference evidence="2" key="1">
    <citation type="submission" date="2023-07" db="EMBL/GenBank/DDBJ databases">
        <title>Brevundimonas soil sp. nov., isolated from the soil of chemical plant.</title>
        <authorList>
            <person name="Wu N."/>
        </authorList>
    </citation>
    <scope>NUCLEOTIDE SEQUENCE</scope>
    <source>
        <strain evidence="2">XZ-24</strain>
    </source>
</reference>
<evidence type="ECO:0000313" key="2">
    <source>
        <dbReference type="EMBL" id="MDO1560235.1"/>
    </source>
</evidence>
<dbReference type="Gene3D" id="2.120.10.30">
    <property type="entry name" value="TolB, C-terminal domain"/>
    <property type="match status" value="1"/>
</dbReference>
<evidence type="ECO:0000313" key="3">
    <source>
        <dbReference type="Proteomes" id="UP001169063"/>
    </source>
</evidence>
<accession>A0ABT8SNT0</accession>
<dbReference type="SUPFAM" id="SSF63829">
    <property type="entry name" value="Calcium-dependent phosphotriesterase"/>
    <property type="match status" value="1"/>
</dbReference>
<gene>
    <name evidence="2" type="ORF">Q0812_12430</name>
</gene>
<protein>
    <submittedName>
        <fullName evidence="2">Uncharacterized protein</fullName>
    </submittedName>
</protein>
<feature type="chain" id="PRO_5045644868" evidence="1">
    <location>
        <begin position="23"/>
        <end position="299"/>
    </location>
</feature>
<sequence>MIRPVAAAALVLLAFSASEATAGAVDPSPPQLSLEPLWTLEGFDSPESVLPSADGRELYVSNVGGEGGDRDGNGFISRVAPDGRMIEREWITGLDAPKGMALRDGRLFVTDIDKIVEIDAVAGRIVARHQAEGATFLNDAAVAPDGTILASDSGGSRIYALQERGGTSRVEIWALDPRLSAINGLLPEPERLVIVTMQGVVLTMDWGTRAIGLLAVGVGDGDGVVPTQDGGYIVGEWPGRLFHISGRGDRRMILDRRQEPQIYQNDFVRVGDVLIVPNLSPGTVTAHRILNEGVPPPSR</sequence>
<comment type="caution">
    <text evidence="2">The sequence shown here is derived from an EMBL/GenBank/DDBJ whole genome shotgun (WGS) entry which is preliminary data.</text>
</comment>
<dbReference type="InterPro" id="IPR011042">
    <property type="entry name" value="6-blade_b-propeller_TolB-like"/>
</dbReference>
<dbReference type="EMBL" id="JAUKTR010000006">
    <property type="protein sequence ID" value="MDO1560235.1"/>
    <property type="molecule type" value="Genomic_DNA"/>
</dbReference>
<keyword evidence="1" id="KW-0732">Signal</keyword>
<name>A0ABT8SNT0_9CAUL</name>
<keyword evidence="3" id="KW-1185">Reference proteome</keyword>